<dbReference type="Pfam" id="PF00593">
    <property type="entry name" value="TonB_dep_Rec_b-barrel"/>
    <property type="match status" value="1"/>
</dbReference>
<reference evidence="14 15" key="1">
    <citation type="submission" date="2018-07" db="EMBL/GenBank/DDBJ databases">
        <title>Freshwater and sediment microbial communities from various areas in North America, analyzing microbe dynamics in response to fracking.</title>
        <authorList>
            <person name="Lamendella R."/>
        </authorList>
    </citation>
    <scope>NUCLEOTIDE SEQUENCE [LARGE SCALE GENOMIC DNA]</scope>
    <source>
        <strain evidence="14 15">160A</strain>
    </source>
</reference>
<evidence type="ECO:0000256" key="7">
    <source>
        <dbReference type="ARBA" id="ARBA00023136"/>
    </source>
</evidence>
<evidence type="ECO:0000256" key="4">
    <source>
        <dbReference type="ARBA" id="ARBA00022692"/>
    </source>
</evidence>
<evidence type="ECO:0000256" key="8">
    <source>
        <dbReference type="ARBA" id="ARBA00023170"/>
    </source>
</evidence>
<dbReference type="Proteomes" id="UP000252733">
    <property type="component" value="Unassembled WGS sequence"/>
</dbReference>
<keyword evidence="9 10" id="KW-0998">Cell outer membrane</keyword>
<keyword evidence="2 10" id="KW-0813">Transport</keyword>
<evidence type="ECO:0000256" key="3">
    <source>
        <dbReference type="ARBA" id="ARBA00022452"/>
    </source>
</evidence>
<gene>
    <name evidence="14" type="ORF">DFO77_11260</name>
</gene>
<keyword evidence="3 10" id="KW-1134">Transmembrane beta strand</keyword>
<dbReference type="Gene3D" id="2.40.170.20">
    <property type="entry name" value="TonB-dependent receptor, beta-barrel domain"/>
    <property type="match status" value="1"/>
</dbReference>
<evidence type="ECO:0000256" key="2">
    <source>
        <dbReference type="ARBA" id="ARBA00022448"/>
    </source>
</evidence>
<dbReference type="Pfam" id="PF07715">
    <property type="entry name" value="Plug"/>
    <property type="match status" value="1"/>
</dbReference>
<keyword evidence="8 14" id="KW-0675">Receptor</keyword>
<keyword evidence="4 10" id="KW-0812">Transmembrane</keyword>
<dbReference type="SUPFAM" id="SSF56935">
    <property type="entry name" value="Porins"/>
    <property type="match status" value="1"/>
</dbReference>
<comment type="subcellular location">
    <subcellularLocation>
        <location evidence="1 10">Cell outer membrane</location>
        <topology evidence="1 10">Multi-pass membrane protein</topology>
    </subcellularLocation>
</comment>
<keyword evidence="5" id="KW-0732">Signal</keyword>
<evidence type="ECO:0000259" key="13">
    <source>
        <dbReference type="Pfam" id="PF07715"/>
    </source>
</evidence>
<organism evidence="14 15">
    <name type="scientific">Marinilabilia salmonicolor</name>
    <dbReference type="NCBI Taxonomy" id="989"/>
    <lineage>
        <taxon>Bacteria</taxon>
        <taxon>Pseudomonadati</taxon>
        <taxon>Bacteroidota</taxon>
        <taxon>Bacteroidia</taxon>
        <taxon>Marinilabiliales</taxon>
        <taxon>Marinilabiliaceae</taxon>
        <taxon>Marinilabilia</taxon>
    </lineage>
</organism>
<evidence type="ECO:0000313" key="15">
    <source>
        <dbReference type="Proteomes" id="UP000252733"/>
    </source>
</evidence>
<comment type="similarity">
    <text evidence="10 11">Belongs to the TonB-dependent receptor family.</text>
</comment>
<evidence type="ECO:0000256" key="6">
    <source>
        <dbReference type="ARBA" id="ARBA00023077"/>
    </source>
</evidence>
<dbReference type="PANTHER" id="PTHR30069">
    <property type="entry name" value="TONB-DEPENDENT OUTER MEMBRANE RECEPTOR"/>
    <property type="match status" value="1"/>
</dbReference>
<evidence type="ECO:0000259" key="12">
    <source>
        <dbReference type="Pfam" id="PF00593"/>
    </source>
</evidence>
<evidence type="ECO:0000256" key="5">
    <source>
        <dbReference type="ARBA" id="ARBA00022729"/>
    </source>
</evidence>
<evidence type="ECO:0000256" key="9">
    <source>
        <dbReference type="ARBA" id="ARBA00023237"/>
    </source>
</evidence>
<accession>A0A368UYJ7</accession>
<keyword evidence="6 11" id="KW-0798">TonB box</keyword>
<dbReference type="GO" id="GO:0015344">
    <property type="term" value="F:siderophore uptake transmembrane transporter activity"/>
    <property type="evidence" value="ECO:0007669"/>
    <property type="project" value="TreeGrafter"/>
</dbReference>
<comment type="caution">
    <text evidence="14">The sequence shown here is derived from an EMBL/GenBank/DDBJ whole genome shotgun (WGS) entry which is preliminary data.</text>
</comment>
<dbReference type="GO" id="GO:0044718">
    <property type="term" value="P:siderophore transmembrane transport"/>
    <property type="evidence" value="ECO:0007669"/>
    <property type="project" value="TreeGrafter"/>
</dbReference>
<dbReference type="InterPro" id="IPR012910">
    <property type="entry name" value="Plug_dom"/>
</dbReference>
<dbReference type="PROSITE" id="PS52016">
    <property type="entry name" value="TONB_DEPENDENT_REC_3"/>
    <property type="match status" value="1"/>
</dbReference>
<dbReference type="EMBL" id="QPIZ01000012">
    <property type="protein sequence ID" value="RCW33896.1"/>
    <property type="molecule type" value="Genomic_DNA"/>
</dbReference>
<dbReference type="Gene3D" id="2.170.130.10">
    <property type="entry name" value="TonB-dependent receptor, plug domain"/>
    <property type="match status" value="1"/>
</dbReference>
<dbReference type="RefSeq" id="WP_114437105.1">
    <property type="nucleotide sequence ID" value="NZ_QPIZ01000012.1"/>
</dbReference>
<dbReference type="GO" id="GO:0009279">
    <property type="term" value="C:cell outer membrane"/>
    <property type="evidence" value="ECO:0007669"/>
    <property type="project" value="UniProtKB-SubCell"/>
</dbReference>
<dbReference type="InterPro" id="IPR039426">
    <property type="entry name" value="TonB-dep_rcpt-like"/>
</dbReference>
<evidence type="ECO:0000256" key="10">
    <source>
        <dbReference type="PROSITE-ProRule" id="PRU01360"/>
    </source>
</evidence>
<sequence>MMIKKFISIIKTLRFTRWEHRSYAAFNTLHREVKIGMLAASYFICLGFMNTFAQTETDSITNKIRLAEVQVTAHRAPSLYSEVGRMITVIPRSEIEALPVQSVQGLLRYMMNVDVRERGPLGVQADLSLRGGSFDQVMILLNGMNITDPQTGHHNLNLPVDLNSIERIEVIEGPAARVHGPNAFSGAINIITATSKQNKVSANVMAGEHGLYNAGATLNHNIGNTTSFLSASKGGSNGYIENTDFDLMNLFYQLRFHQNNEELNFQTGYTTKAFGANSFYSAAYPNQYEETRTFFSSLGFETGNVIKLKPSLYWRRHHDRFELFRGGSNAPDWYTNHNYHLTDVYGGNINVTIPWSWGKTSVGGELRSENIWSNNIGNELEQPLEVPGEEDVYFTKSYSRTNTSLFLEHNVKIGNFSVSGGVMANFNSGLDYRLNWFPGVDVSYWVSPRVKWLASYNQSLRMPTFTDLSYNSPIHVGNFDLEPEEAATIETGLRYVSPAISGHLNGFFRRGKNLIDWGRPEGQEEYTTTNVNEIDAYGVEVMATIFPSRLGLPFVEKLEAGYAWLDQDKKPEAGYESRYVLNHVKHKLNVGVQHKIIENISARWNFLYQDRVGAYQNSTTNNLMDYSPFLIADLRLTWNHKTWRVFTEATNLFDKEYYDMGELARPGRWIKAGIQLKFDY</sequence>
<evidence type="ECO:0000256" key="1">
    <source>
        <dbReference type="ARBA" id="ARBA00004571"/>
    </source>
</evidence>
<dbReference type="AlphaFoldDB" id="A0A368UYJ7"/>
<dbReference type="PANTHER" id="PTHR30069:SF29">
    <property type="entry name" value="HEMOGLOBIN AND HEMOGLOBIN-HAPTOGLOBIN-BINDING PROTEIN 1-RELATED"/>
    <property type="match status" value="1"/>
</dbReference>
<protein>
    <submittedName>
        <fullName evidence="14">Iron complex outermembrane receptor protein</fullName>
    </submittedName>
</protein>
<name>A0A368UYJ7_9BACT</name>
<feature type="domain" description="TonB-dependent receptor plug" evidence="13">
    <location>
        <begin position="83"/>
        <end position="187"/>
    </location>
</feature>
<dbReference type="InterPro" id="IPR036942">
    <property type="entry name" value="Beta-barrel_TonB_sf"/>
</dbReference>
<dbReference type="InterPro" id="IPR000531">
    <property type="entry name" value="Beta-barrel_TonB"/>
</dbReference>
<evidence type="ECO:0000313" key="14">
    <source>
        <dbReference type="EMBL" id="RCW33896.1"/>
    </source>
</evidence>
<keyword evidence="7 10" id="KW-0472">Membrane</keyword>
<proteinExistence type="inferred from homology"/>
<keyword evidence="15" id="KW-1185">Reference proteome</keyword>
<evidence type="ECO:0000256" key="11">
    <source>
        <dbReference type="RuleBase" id="RU003357"/>
    </source>
</evidence>
<dbReference type="InterPro" id="IPR037066">
    <property type="entry name" value="Plug_dom_sf"/>
</dbReference>
<feature type="domain" description="TonB-dependent receptor-like beta-barrel" evidence="12">
    <location>
        <begin position="243"/>
        <end position="652"/>
    </location>
</feature>